<dbReference type="Proteomes" id="UP001226091">
    <property type="component" value="Chromosome"/>
</dbReference>
<protein>
    <submittedName>
        <fullName evidence="1">Helix-turn-helix domain-containing protein</fullName>
    </submittedName>
</protein>
<sequence>MTQNYLDIIYLDCLKKFGGERSSSAVFHLLKGKKSSQTIQDSKLFHLSNLFGMYPGLKRKDFDAAVHFLTKEGYLSYSDKDTHVLTNKAETLLESVLVNKPVPESLNGSIYASNGFLFWKRLMLMTQVLSHSIAGSTTYLPVTKDEKVQRWVKQFLKRSAMNKTELSDALYHEMLSHLQRFSDREAAIWVYQLTSNQRIGLTYEQLGEKFKEDTEYIKILFWNLIHRVLEECSLKTQQYPLLYSIVQDLSRIHPLTESTSKTLQLIHLGKSLEDIARIRHLKQSTIEDHIVEISLNDSSFDLSMFLADDCLQVIASKIEELNTHQLRIVKEALKDRYSYFQIRLAFTRL</sequence>
<keyword evidence="2" id="KW-1185">Reference proteome</keyword>
<reference evidence="2" key="1">
    <citation type="journal article" date="2025" name="Aquaculture">
        <title>Assessment of the bioflocculant production and safety properties of Metabacillus hrfriensis sp. nov. based on phenotypic and whole-genome sequencing analysis.</title>
        <authorList>
            <person name="Zhang R."/>
            <person name="Zhao Z."/>
            <person name="Luo L."/>
            <person name="Wang S."/>
            <person name="Guo K."/>
            <person name="Xu W."/>
        </authorList>
    </citation>
    <scope>NUCLEOTIDE SEQUENCE [LARGE SCALE GENOMIC DNA]</scope>
    <source>
        <strain evidence="2">CT-WN-B3</strain>
    </source>
</reference>
<name>A0ACD4R863_9BACI</name>
<accession>A0ACD4R863</accession>
<proteinExistence type="predicted"/>
<evidence type="ECO:0000313" key="1">
    <source>
        <dbReference type="EMBL" id="WHZ56350.1"/>
    </source>
</evidence>
<evidence type="ECO:0000313" key="2">
    <source>
        <dbReference type="Proteomes" id="UP001226091"/>
    </source>
</evidence>
<gene>
    <name evidence="1" type="ORF">QLQ22_16830</name>
</gene>
<dbReference type="EMBL" id="CP126116">
    <property type="protein sequence ID" value="WHZ56350.1"/>
    <property type="molecule type" value="Genomic_DNA"/>
</dbReference>
<organism evidence="1 2">
    <name type="scientific">Metabacillus hrfriensis</name>
    <dbReference type="NCBI Taxonomy" id="3048891"/>
    <lineage>
        <taxon>Bacteria</taxon>
        <taxon>Bacillati</taxon>
        <taxon>Bacillota</taxon>
        <taxon>Bacilli</taxon>
        <taxon>Bacillales</taxon>
        <taxon>Bacillaceae</taxon>
        <taxon>Metabacillus</taxon>
    </lineage>
</organism>